<dbReference type="AlphaFoldDB" id="A0AAX1NAK6"/>
<keyword evidence="1 3" id="KW-0378">Hydrolase</keyword>
<proteinExistence type="predicted"/>
<dbReference type="PANTHER" id="PTHR33886">
    <property type="entry name" value="UNSATURATED RHAMNOGALACTURONAN HYDROLASE (EUROFUNG)"/>
    <property type="match status" value="1"/>
</dbReference>
<evidence type="ECO:0000256" key="2">
    <source>
        <dbReference type="SAM" id="SignalP"/>
    </source>
</evidence>
<feature type="signal peptide" evidence="2">
    <location>
        <begin position="1"/>
        <end position="21"/>
    </location>
</feature>
<dbReference type="GO" id="GO:0016787">
    <property type="term" value="F:hydrolase activity"/>
    <property type="evidence" value="ECO:0007669"/>
    <property type="project" value="UniProtKB-KW"/>
</dbReference>
<evidence type="ECO:0000313" key="4">
    <source>
        <dbReference type="Proteomes" id="UP000678679"/>
    </source>
</evidence>
<protein>
    <submittedName>
        <fullName evidence="3">Glycoside hydrolase family 88 protein</fullName>
    </submittedName>
</protein>
<accession>A0AAX1NAK6</accession>
<dbReference type="InterPro" id="IPR010905">
    <property type="entry name" value="Glyco_hydro_88"/>
</dbReference>
<dbReference type="Proteomes" id="UP000678679">
    <property type="component" value="Chromosome 2"/>
</dbReference>
<dbReference type="PANTHER" id="PTHR33886:SF8">
    <property type="entry name" value="UNSATURATED RHAMNOGALACTURONAN HYDROLASE (EUROFUNG)"/>
    <property type="match status" value="1"/>
</dbReference>
<gene>
    <name evidence="3" type="ORF">KMW28_24425</name>
</gene>
<reference evidence="3 4" key="1">
    <citation type="submission" date="2021-05" db="EMBL/GenBank/DDBJ databases">
        <title>Comparative genomic studies on the polysaccharide-degrading batcterial strains of the Flammeovirga genus.</title>
        <authorList>
            <person name="Zewei F."/>
            <person name="Zheng Z."/>
            <person name="Yu L."/>
            <person name="Ruyue G."/>
            <person name="Yanhong M."/>
            <person name="Yuanyuan C."/>
            <person name="Jingyan G."/>
            <person name="Wenjun H."/>
        </authorList>
    </citation>
    <scope>NUCLEOTIDE SEQUENCE [LARGE SCALE GENOMIC DNA]</scope>
    <source>
        <strain evidence="3 4">NBRC:100898</strain>
    </source>
</reference>
<feature type="chain" id="PRO_5043959679" evidence="2">
    <location>
        <begin position="22"/>
        <end position="813"/>
    </location>
</feature>
<dbReference type="GO" id="GO:0005975">
    <property type="term" value="P:carbohydrate metabolic process"/>
    <property type="evidence" value="ECO:0007669"/>
    <property type="project" value="InterPro"/>
</dbReference>
<organism evidence="3 4">
    <name type="scientific">Flammeovirga yaeyamensis</name>
    <dbReference type="NCBI Taxonomy" id="367791"/>
    <lineage>
        <taxon>Bacteria</taxon>
        <taxon>Pseudomonadati</taxon>
        <taxon>Bacteroidota</taxon>
        <taxon>Cytophagia</taxon>
        <taxon>Cytophagales</taxon>
        <taxon>Flammeovirgaceae</taxon>
        <taxon>Flammeovirga</taxon>
    </lineage>
</organism>
<dbReference type="InterPro" id="IPR012341">
    <property type="entry name" value="6hp_glycosidase-like_sf"/>
</dbReference>
<evidence type="ECO:0000256" key="1">
    <source>
        <dbReference type="ARBA" id="ARBA00022801"/>
    </source>
</evidence>
<dbReference type="SUPFAM" id="SSF48208">
    <property type="entry name" value="Six-hairpin glycosidases"/>
    <property type="match status" value="1"/>
</dbReference>
<keyword evidence="4" id="KW-1185">Reference proteome</keyword>
<dbReference type="InterPro" id="IPR008928">
    <property type="entry name" value="6-hairpin_glycosidase_sf"/>
</dbReference>
<evidence type="ECO:0000313" key="3">
    <source>
        <dbReference type="EMBL" id="QWG04041.1"/>
    </source>
</evidence>
<keyword evidence="2" id="KW-0732">Signal</keyword>
<sequence>MKLLNILMSLCLLGCYTSVLAQQTTPKSYDFVVAEDGAWTWYNDERAAYKNGKLYTSYVKSDGKTALSVNDISTGYAVGSVVLLSTWAQKDDHNNASVLMREDGKIMAFYSKHIGPKKNYFRTSLVEEPKKQSDWGDEIMQLTTNDSDHKGATYNNAYQLSAEQGKIYNFMRTNNFNPNVKTYDKDGQPLRDGKDFILFKNGDGSVRPYVKYTSNNVDRIDFFFTDGHPRKADNNLYHCYYQTNKDGTQGKIYQTDGSVITDLASVFAGKPIDVQSVHKLYHFGSDGTKARPWTHNINYDKKGNPVVSYSKQIDINTITYHYAKWNGNLWTNHLVCDAGKGLYNGEDDYTGIITINPYNTNQIFMSSNKNPMTGVEGERYEIYSAVTKNDGETWTWTAITENSEKDNLRPYVPKGIKSKKNQVALWFYGEYTTYMNYKAKIVGEFIHRNEHQKVGKMNTKKEVKKIILKVNDYWQANNKAELRSFWDHAAYHTGNMAAYEITKKEAYRHYSIDWAKHNEWKGAKSDIKSNWKYKYGETDDFVLFGDWQICFQTYIDLYNLSDDKEEAMVARAKEVMKYEMSTSRNDYWWWADGLYMVMPVMTKLYHLTGDKQYLDKLYEYFAYSKSIMYDGETGLFFRDARYVFPKHKSVNGLKDFWARGDGWVFAGLAKVLQDVPEDWEHRTYFEGIYKKMAVALKQAQQQEGYWTRSILDPKHAPGPETSGTAFFTYGYLCGMNNGILSVDEYAPVVKKSWNYLSSTALNENGKVGYVQPIGERAIPGQQVDENSTADFGVGAYLLAASEMYKFLGKHKVN</sequence>
<dbReference type="RefSeq" id="WP_169663536.1">
    <property type="nucleotide sequence ID" value="NZ_CP076133.1"/>
</dbReference>
<dbReference type="EMBL" id="CP076133">
    <property type="protein sequence ID" value="QWG04041.1"/>
    <property type="molecule type" value="Genomic_DNA"/>
</dbReference>
<dbReference type="KEGG" id="fya:KMW28_24425"/>
<name>A0AAX1NAK6_9BACT</name>
<dbReference type="Gene3D" id="1.50.10.10">
    <property type="match status" value="1"/>
</dbReference>
<dbReference type="Pfam" id="PF15892">
    <property type="entry name" value="BNR_4"/>
    <property type="match status" value="1"/>
</dbReference>
<dbReference type="InterPro" id="IPR052043">
    <property type="entry name" value="PolySaccharide_Degr_Enz"/>
</dbReference>
<dbReference type="Pfam" id="PF07470">
    <property type="entry name" value="Glyco_hydro_88"/>
    <property type="match status" value="1"/>
</dbReference>